<organism evidence="1 2">
    <name type="scientific">Geotrichum galactomycetum</name>
    <dbReference type="NCBI Taxonomy" id="27317"/>
    <lineage>
        <taxon>Eukaryota</taxon>
        <taxon>Fungi</taxon>
        <taxon>Dikarya</taxon>
        <taxon>Ascomycota</taxon>
        <taxon>Saccharomycotina</taxon>
        <taxon>Dipodascomycetes</taxon>
        <taxon>Dipodascales</taxon>
        <taxon>Dipodascaceae</taxon>
        <taxon>Geotrichum</taxon>
    </lineage>
</organism>
<evidence type="ECO:0000313" key="1">
    <source>
        <dbReference type="EMBL" id="KAF5101538.1"/>
    </source>
</evidence>
<protein>
    <submittedName>
        <fullName evidence="1">Uncharacterized protein</fullName>
    </submittedName>
</protein>
<name>A0ACB6V940_9ASCO</name>
<gene>
    <name evidence="1" type="ORF">D0Z00_000813</name>
</gene>
<dbReference type="EMBL" id="QVQA01000011">
    <property type="protein sequence ID" value="KAF5101538.1"/>
    <property type="molecule type" value="Genomic_DNA"/>
</dbReference>
<sequence>MSLDQNKKDLALGIVDFLTTAVTDGTISADDKDSVDVAIECLTEVFQISLDDKQKVYGNQDLLSIFGAFKKLQARKADAAPASQAEATVSDEDKAKAEQLKLEGNRAIAQRDYPLAIEKYTQALALNPDNAIYLSNRAAAYSNNRQHENAVADAKKALELDPSYTKAYSRLGLAHYALGDAQASMDAYKKGLESEGDSPSDAMKRGYETAKKRVEEQLDAGNEDKSAAVEPTTRSADAGASAGAGAGGFPGFPGLGGGAGGFPDLSALMNNPQIAQMAQNLMSNPSALSSLMNNPQIADMAKSMQNGNTPNFSEMMNNPALQDMAKNFMGGAGKK</sequence>
<keyword evidence="2" id="KW-1185">Reference proteome</keyword>
<accession>A0ACB6V940</accession>
<comment type="caution">
    <text evidence="1">The sequence shown here is derived from an EMBL/GenBank/DDBJ whole genome shotgun (WGS) entry which is preliminary data.</text>
</comment>
<evidence type="ECO:0000313" key="2">
    <source>
        <dbReference type="Proteomes" id="UP000744676"/>
    </source>
</evidence>
<proteinExistence type="predicted"/>
<dbReference type="Proteomes" id="UP000744676">
    <property type="component" value="Unassembled WGS sequence"/>
</dbReference>
<reference evidence="1 2" key="1">
    <citation type="journal article" date="2020" name="Front. Microbiol.">
        <title>Phenotypic and Genetic Characterization of the Cheese Ripening Yeast Geotrichum candidum.</title>
        <authorList>
            <person name="Perkins V."/>
            <person name="Vignola S."/>
            <person name="Lessard M.H."/>
            <person name="Plante P.L."/>
            <person name="Corbeil J."/>
            <person name="Dugat-Bony E."/>
            <person name="Frenette M."/>
            <person name="Labrie S."/>
        </authorList>
    </citation>
    <scope>NUCLEOTIDE SEQUENCE [LARGE SCALE GENOMIC DNA]</scope>
    <source>
        <strain evidence="1 2">LMA-1147</strain>
    </source>
</reference>